<dbReference type="InterPro" id="IPR010982">
    <property type="entry name" value="Lambda_DNA-bd_dom_sf"/>
</dbReference>
<dbReference type="Pfam" id="PF13560">
    <property type="entry name" value="HTH_31"/>
    <property type="match status" value="1"/>
</dbReference>
<evidence type="ECO:0000256" key="2">
    <source>
        <dbReference type="SAM" id="Phobius"/>
    </source>
</evidence>
<feature type="region of interest" description="Disordered" evidence="1">
    <location>
        <begin position="85"/>
        <end position="117"/>
    </location>
</feature>
<keyword evidence="5" id="KW-1185">Reference proteome</keyword>
<evidence type="ECO:0000313" key="5">
    <source>
        <dbReference type="Proteomes" id="UP001595829"/>
    </source>
</evidence>
<comment type="caution">
    <text evidence="4">The sequence shown here is derived from an EMBL/GenBank/DDBJ whole genome shotgun (WGS) entry which is preliminary data.</text>
</comment>
<accession>A0ABV9XMN0</accession>
<dbReference type="CDD" id="cd00093">
    <property type="entry name" value="HTH_XRE"/>
    <property type="match status" value="1"/>
</dbReference>
<dbReference type="SMART" id="SM00530">
    <property type="entry name" value="HTH_XRE"/>
    <property type="match status" value="1"/>
</dbReference>
<dbReference type="Pfam" id="PF10901">
    <property type="entry name" value="DUF2690"/>
    <property type="match status" value="1"/>
</dbReference>
<evidence type="ECO:0000256" key="1">
    <source>
        <dbReference type="SAM" id="MobiDB-lite"/>
    </source>
</evidence>
<protein>
    <submittedName>
        <fullName evidence="4">Helix-turn-helix domain-containing protein</fullName>
    </submittedName>
</protein>
<sequence length="281" mass="29458">MRDGGGAAECVRLASELRRLRERSGLSLAALATRTAYSKSSWERYLNGKKPVPRRAVEALCALVGEPPGRLLALWELADAEWSGRAHAPRPAPPGPASGPTARSGPGRTPAPAAVRHRRTRPTAVVLVLVSLGVLVGAALFAVLALLPGKGGEPVREPLLRNPGCSGRTCEGKDPLAMGCGGAGMVTTLATRTAEGGRRLELRHAELCGTIWVRTTGLRAGDTVELTLPDGRRRRIDVDGPGDTGRYLVTTMAAADLPADGVRVCLHVARAGPRPDCFSPA</sequence>
<feature type="compositionally biased region" description="Low complexity" evidence="1">
    <location>
        <begin position="98"/>
        <end position="107"/>
    </location>
</feature>
<keyword evidence="2" id="KW-0812">Transmembrane</keyword>
<keyword evidence="2" id="KW-1133">Transmembrane helix</keyword>
<reference evidence="5" key="1">
    <citation type="journal article" date="2019" name="Int. J. Syst. Evol. Microbiol.">
        <title>The Global Catalogue of Microorganisms (GCM) 10K type strain sequencing project: providing services to taxonomists for standard genome sequencing and annotation.</title>
        <authorList>
            <consortium name="The Broad Institute Genomics Platform"/>
            <consortium name="The Broad Institute Genome Sequencing Center for Infectious Disease"/>
            <person name="Wu L."/>
            <person name="Ma J."/>
        </authorList>
    </citation>
    <scope>NUCLEOTIDE SEQUENCE [LARGE SCALE GENOMIC DNA]</scope>
    <source>
        <strain evidence="5">CGMCC 4.1648</strain>
    </source>
</reference>
<dbReference type="SUPFAM" id="SSF47413">
    <property type="entry name" value="lambda repressor-like DNA-binding domains"/>
    <property type="match status" value="1"/>
</dbReference>
<keyword evidence="2" id="KW-0472">Membrane</keyword>
<evidence type="ECO:0000313" key="4">
    <source>
        <dbReference type="EMBL" id="MFC5026274.1"/>
    </source>
</evidence>
<dbReference type="EMBL" id="JBHSJD010000024">
    <property type="protein sequence ID" value="MFC5026274.1"/>
    <property type="molecule type" value="Genomic_DNA"/>
</dbReference>
<proteinExistence type="predicted"/>
<gene>
    <name evidence="4" type="ORF">ACFPM3_29495</name>
</gene>
<name>A0ABV9XMN0_9ACTN</name>
<dbReference type="Gene3D" id="1.10.260.40">
    <property type="entry name" value="lambda repressor-like DNA-binding domains"/>
    <property type="match status" value="1"/>
</dbReference>
<organism evidence="4 5">
    <name type="scientific">Streptomyces coeruleoprunus</name>
    <dbReference type="NCBI Taxonomy" id="285563"/>
    <lineage>
        <taxon>Bacteria</taxon>
        <taxon>Bacillati</taxon>
        <taxon>Actinomycetota</taxon>
        <taxon>Actinomycetes</taxon>
        <taxon>Kitasatosporales</taxon>
        <taxon>Streptomycetaceae</taxon>
        <taxon>Streptomyces</taxon>
    </lineage>
</organism>
<dbReference type="InterPro" id="IPR001387">
    <property type="entry name" value="Cro/C1-type_HTH"/>
</dbReference>
<dbReference type="Proteomes" id="UP001595829">
    <property type="component" value="Unassembled WGS sequence"/>
</dbReference>
<dbReference type="InterPro" id="IPR021224">
    <property type="entry name" value="DUF2690"/>
</dbReference>
<evidence type="ECO:0000259" key="3">
    <source>
        <dbReference type="SMART" id="SM00530"/>
    </source>
</evidence>
<dbReference type="RefSeq" id="WP_345689874.1">
    <property type="nucleotide sequence ID" value="NZ_BAABIT010000001.1"/>
</dbReference>
<feature type="transmembrane region" description="Helical" evidence="2">
    <location>
        <begin position="124"/>
        <end position="147"/>
    </location>
</feature>
<feature type="domain" description="HTH cro/C1-type" evidence="3">
    <location>
        <begin position="16"/>
        <end position="71"/>
    </location>
</feature>